<dbReference type="InterPro" id="IPR048310">
    <property type="entry name" value="GxGYxYP_N_2nd"/>
</dbReference>
<dbReference type="SUPFAM" id="SSF49785">
    <property type="entry name" value="Galactose-binding domain-like"/>
    <property type="match status" value="1"/>
</dbReference>
<dbReference type="SUPFAM" id="SSF50370">
    <property type="entry name" value="Ricin B-like lectins"/>
    <property type="match status" value="1"/>
</dbReference>
<evidence type="ECO:0000313" key="5">
    <source>
        <dbReference type="Proteomes" id="UP000422221"/>
    </source>
</evidence>
<name>A0A7J4XNZ8_9BACE</name>
<evidence type="ECO:0000256" key="2">
    <source>
        <dbReference type="SAM" id="SignalP"/>
    </source>
</evidence>
<dbReference type="PROSITE" id="PS51257">
    <property type="entry name" value="PROKAR_LIPOPROTEIN"/>
    <property type="match status" value="1"/>
</dbReference>
<protein>
    <submittedName>
        <fullName evidence="4">Carbohydrate-binding protein</fullName>
    </submittedName>
</protein>
<evidence type="ECO:0000256" key="1">
    <source>
        <dbReference type="ARBA" id="ARBA00022729"/>
    </source>
</evidence>
<dbReference type="RefSeq" id="WP_130057962.1">
    <property type="nucleotide sequence ID" value="NZ_CP083674.1"/>
</dbReference>
<dbReference type="InterPro" id="IPR000772">
    <property type="entry name" value="Ricin_B_lectin"/>
</dbReference>
<keyword evidence="1 2" id="KW-0732">Signal</keyword>
<dbReference type="Pfam" id="PF20957">
    <property type="entry name" value="GxGYxYP_N_2nd"/>
    <property type="match status" value="1"/>
</dbReference>
<dbReference type="SMART" id="SM00606">
    <property type="entry name" value="CBD_IV"/>
    <property type="match status" value="1"/>
</dbReference>
<dbReference type="AlphaFoldDB" id="A0A7J4XNZ8"/>
<dbReference type="InterPro" id="IPR025832">
    <property type="entry name" value="GxGYxYP_C"/>
</dbReference>
<dbReference type="InterPro" id="IPR008979">
    <property type="entry name" value="Galactose-bd-like_sf"/>
</dbReference>
<dbReference type="EMBL" id="VWMK01000001">
    <property type="protein sequence ID" value="KAA3770525.1"/>
    <property type="molecule type" value="Genomic_DNA"/>
</dbReference>
<dbReference type="PROSITE" id="PS51175">
    <property type="entry name" value="CBM6"/>
    <property type="match status" value="1"/>
</dbReference>
<accession>A0A7J4XNZ8</accession>
<dbReference type="CDD" id="cd00161">
    <property type="entry name" value="beta-trefoil_Ricin-like"/>
    <property type="match status" value="1"/>
</dbReference>
<dbReference type="InterPro" id="IPR005084">
    <property type="entry name" value="CBM6"/>
</dbReference>
<dbReference type="Proteomes" id="UP000422221">
    <property type="component" value="Unassembled WGS sequence"/>
</dbReference>
<evidence type="ECO:0000259" key="3">
    <source>
        <dbReference type="PROSITE" id="PS51175"/>
    </source>
</evidence>
<dbReference type="CDD" id="cd04080">
    <property type="entry name" value="CBM6_cellulase-like"/>
    <property type="match status" value="1"/>
</dbReference>
<dbReference type="InterPro" id="IPR048309">
    <property type="entry name" value="GxGYxYP_N_3rd"/>
</dbReference>
<dbReference type="Gene3D" id="2.60.120.260">
    <property type="entry name" value="Galactose-binding domain-like"/>
    <property type="match status" value="1"/>
</dbReference>
<dbReference type="GO" id="GO:0030246">
    <property type="term" value="F:carbohydrate binding"/>
    <property type="evidence" value="ECO:0007669"/>
    <property type="project" value="InterPro"/>
</dbReference>
<dbReference type="Pfam" id="PF14323">
    <property type="entry name" value="GxGYxYP_C"/>
    <property type="match status" value="1"/>
</dbReference>
<dbReference type="InterPro" id="IPR035992">
    <property type="entry name" value="Ricin_B-like_lectins"/>
</dbReference>
<dbReference type="InterPro" id="IPR038410">
    <property type="entry name" value="GxGYxYP_C_sf"/>
</dbReference>
<dbReference type="Gene3D" id="2.80.10.50">
    <property type="match status" value="1"/>
</dbReference>
<dbReference type="InterPro" id="IPR006584">
    <property type="entry name" value="Cellulose-bd_IV"/>
</dbReference>
<dbReference type="Pfam" id="PF14200">
    <property type="entry name" value="RicinB_lectin_2"/>
    <property type="match status" value="1"/>
</dbReference>
<organism evidence="4 5">
    <name type="scientific">Bacteroides salyersiae</name>
    <dbReference type="NCBI Taxonomy" id="291644"/>
    <lineage>
        <taxon>Bacteria</taxon>
        <taxon>Pseudomonadati</taxon>
        <taxon>Bacteroidota</taxon>
        <taxon>Bacteroidia</taxon>
        <taxon>Bacteroidales</taxon>
        <taxon>Bacteroidaceae</taxon>
        <taxon>Bacteroides</taxon>
    </lineage>
</organism>
<dbReference type="PANTHER" id="PTHR37321:SF1">
    <property type="entry name" value="EXPORTED PROTEIN"/>
    <property type="match status" value="1"/>
</dbReference>
<reference evidence="4 5" key="1">
    <citation type="journal article" date="2019" name="Nat. Med.">
        <title>A library of human gut bacterial isolates paired with longitudinal multiomics data enables mechanistic microbiome research.</title>
        <authorList>
            <person name="Poyet M."/>
            <person name="Groussin M."/>
            <person name="Gibbons S.M."/>
            <person name="Avila-Pacheco J."/>
            <person name="Jiang X."/>
            <person name="Kearney S.M."/>
            <person name="Perrotta A.R."/>
            <person name="Berdy B."/>
            <person name="Zhao S."/>
            <person name="Lieberman T.D."/>
            <person name="Swanson P.K."/>
            <person name="Smith M."/>
            <person name="Roesemann S."/>
            <person name="Alexander J.E."/>
            <person name="Rich S.A."/>
            <person name="Livny J."/>
            <person name="Vlamakis H."/>
            <person name="Clish C."/>
            <person name="Bullock K."/>
            <person name="Deik A."/>
            <person name="Scott J."/>
            <person name="Pierce K.A."/>
            <person name="Xavier R.J."/>
            <person name="Alm E.J."/>
        </authorList>
    </citation>
    <scope>NUCLEOTIDE SEQUENCE [LARGE SCALE GENOMIC DNA]</scope>
    <source>
        <strain evidence="4 5">BIOML-A10</strain>
    </source>
</reference>
<feature type="signal peptide" evidence="2">
    <location>
        <begin position="1"/>
        <end position="20"/>
    </location>
</feature>
<feature type="domain" description="CBM6" evidence="3">
    <location>
        <begin position="537"/>
        <end position="673"/>
    </location>
</feature>
<dbReference type="Pfam" id="PF03422">
    <property type="entry name" value="CBM_6"/>
    <property type="match status" value="1"/>
</dbReference>
<comment type="caution">
    <text evidence="4">The sequence shown here is derived from an EMBL/GenBank/DDBJ whole genome shotgun (WGS) entry which is preliminary data.</text>
</comment>
<feature type="chain" id="PRO_5029764677" evidence="2">
    <location>
        <begin position="21"/>
        <end position="914"/>
    </location>
</feature>
<evidence type="ECO:0000313" key="4">
    <source>
        <dbReference type="EMBL" id="KAA3770525.1"/>
    </source>
</evidence>
<dbReference type="Pfam" id="PF20958">
    <property type="entry name" value="GxGYxYP_N_3rd"/>
    <property type="match status" value="1"/>
</dbReference>
<sequence length="914" mass="102258">MKKTTIISLLLLCACAFTQGKEFPTFFPKMKAVQEAVYLNISTDQTEAKLISRVFQGIINRDSAELFLGDDSHEVTWFKYTNKPFRRPAYNITSGDNRGLRTLFRNYKDRLDKLVVCDFKINAFSWNMAVMMASAENALPVSEDLKNKLVAEFGWDKEIVDIRNRWSTLSEAYDWAITELMPKLNKKIIFSLGLRDDWKSFPWRLYDYAVATRSFTFWLDNHSTEGKNIIKRILNTEGYPKNSFVLGYGMHGDDLNDAINPEGWGFLVGDIFPNASFYSSFPTETFKQPEPKAVTAEKGKVYVALHWSDGDNIQFNHNATYDIFNQQGRGKVPVSMTLSPALMEIAPFILRYYYENATENDEFIGGPSGVQYIQETFYKPMDYVSWCEMNGEWLYQAGMSVTASSLRWPAQPFFNNGFVKTGVMGTIAWTNGAYRDAYDWLGMPVVCTGGVVANKKDLYNYLSGVAASENYPVFTGVYMVQAGMGGDGYPGINSVVEQLNAEFPGKYVFLKASDLMATSRQYFESVHTPYKDLAIPGRIEAEDFDKGGQGVGFYDTSKSNQGGKYRTEPGDFVGIGEGGTGYYVGWSATGEWLNYTVDVQEAGTYRMDIHYSSTSSKTGITVMLDDKILTTVEPQKASEYSDYSVYVNLPEGKQMLKILFLDGSMNLDYIDFIRAEYTLPEIQSDKTYKIVAKHSGKALGLSVDNQVNGTSIVQKTYVDESSLSWNIHLVGDAFYGLQSGSSKLFMTVRGNKYIQQFPFDTTVDVAKWGIQCVDENYFCITAKGTGTVLEVIDSSDKENAVLGLAPFTGADNQLFSIEEIGNVTGLENFEVAKAATYPNPFTDYINISKPVEKGEKCSLYIYTPSGNLVYSDSQVAVENVVTFIWSPGLSIPQGVFIYALEGDTFCSGGKIVKQ</sequence>
<dbReference type="Gene3D" id="3.20.20.490">
    <property type="entry name" value="GxGYxYP glycoside hydrolase, C-terminal domain"/>
    <property type="match status" value="1"/>
</dbReference>
<gene>
    <name evidence="4" type="ORF">F3F73_00785</name>
</gene>
<proteinExistence type="predicted"/>
<dbReference type="PANTHER" id="PTHR37321">
    <property type="entry name" value="EXPORTED PROTEIN-RELATED"/>
    <property type="match status" value="1"/>
</dbReference>